<evidence type="ECO:0000256" key="1">
    <source>
        <dbReference type="ARBA" id="ARBA00022598"/>
    </source>
</evidence>
<dbReference type="InterPro" id="IPR003694">
    <property type="entry name" value="NAD_synthase"/>
</dbReference>
<feature type="non-terminal residue" evidence="3">
    <location>
        <position position="100"/>
    </location>
</feature>
<dbReference type="InterPro" id="IPR036526">
    <property type="entry name" value="C-N_Hydrolase_sf"/>
</dbReference>
<protein>
    <submittedName>
        <fullName evidence="3">NAD(+) synthase</fullName>
    </submittedName>
</protein>
<dbReference type="PANTHER" id="PTHR23090">
    <property type="entry name" value="NH 3 /GLUTAMINE-DEPENDENT NAD + SYNTHETASE"/>
    <property type="match status" value="1"/>
</dbReference>
<evidence type="ECO:0000259" key="2">
    <source>
        <dbReference type="PROSITE" id="PS50263"/>
    </source>
</evidence>
<dbReference type="AlphaFoldDB" id="A0A9D5X640"/>
<evidence type="ECO:0000313" key="3">
    <source>
        <dbReference type="EMBL" id="MBF4803402.1"/>
    </source>
</evidence>
<proteinExistence type="predicted"/>
<sequence length="100" mass="10641">MQDGFIKVASITPRVRVADVAFNVENCLAAIEEAAGNCGAKVVVLPELCITGYTCEDLFWQDALLDAAERGLVSFAARTADVDALLLLGLPVRVAGKLYN</sequence>
<organism evidence="3 4">
    <name type="scientific">Lancefieldella parvula</name>
    <dbReference type="NCBI Taxonomy" id="1382"/>
    <lineage>
        <taxon>Bacteria</taxon>
        <taxon>Bacillati</taxon>
        <taxon>Actinomycetota</taxon>
        <taxon>Coriobacteriia</taxon>
        <taxon>Coriobacteriales</taxon>
        <taxon>Atopobiaceae</taxon>
        <taxon>Lancefieldella</taxon>
    </lineage>
</organism>
<dbReference type="InterPro" id="IPR003010">
    <property type="entry name" value="C-N_Hydrolase"/>
</dbReference>
<comment type="caution">
    <text evidence="3">The sequence shown here is derived from an EMBL/GenBank/DDBJ whole genome shotgun (WGS) entry which is preliminary data.</text>
</comment>
<dbReference type="GO" id="GO:0004359">
    <property type="term" value="F:glutaminase activity"/>
    <property type="evidence" value="ECO:0007669"/>
    <property type="project" value="InterPro"/>
</dbReference>
<dbReference type="GO" id="GO:0005737">
    <property type="term" value="C:cytoplasm"/>
    <property type="evidence" value="ECO:0007669"/>
    <property type="project" value="InterPro"/>
</dbReference>
<dbReference type="Pfam" id="PF00795">
    <property type="entry name" value="CN_hydrolase"/>
    <property type="match status" value="1"/>
</dbReference>
<dbReference type="Gene3D" id="3.60.110.10">
    <property type="entry name" value="Carbon-nitrogen hydrolase"/>
    <property type="match status" value="1"/>
</dbReference>
<reference evidence="3" key="1">
    <citation type="submission" date="2020-04" db="EMBL/GenBank/DDBJ databases">
        <title>Deep metagenomics examines the oral microbiome during advanced dental caries in children, revealing novel taxa and co-occurrences with host molecules.</title>
        <authorList>
            <person name="Baker J.L."/>
            <person name="Morton J.T."/>
            <person name="Dinis M."/>
            <person name="Alvarez R."/>
            <person name="Tran N.C."/>
            <person name="Knight R."/>
            <person name="Edlund A."/>
        </authorList>
    </citation>
    <scope>NUCLEOTIDE SEQUENCE</scope>
    <source>
        <strain evidence="3">JCVI_3_bin.11</strain>
    </source>
</reference>
<dbReference type="EMBL" id="JABZGU010000198">
    <property type="protein sequence ID" value="MBF4803402.1"/>
    <property type="molecule type" value="Genomic_DNA"/>
</dbReference>
<dbReference type="GO" id="GO:0009435">
    <property type="term" value="P:NAD+ biosynthetic process"/>
    <property type="evidence" value="ECO:0007669"/>
    <property type="project" value="InterPro"/>
</dbReference>
<gene>
    <name evidence="3" type="ORF">HXK24_06290</name>
</gene>
<dbReference type="SUPFAM" id="SSF56317">
    <property type="entry name" value="Carbon-nitrogen hydrolase"/>
    <property type="match status" value="1"/>
</dbReference>
<dbReference type="PANTHER" id="PTHR23090:SF9">
    <property type="entry name" value="GLUTAMINE-DEPENDENT NAD(+) SYNTHETASE"/>
    <property type="match status" value="1"/>
</dbReference>
<dbReference type="Proteomes" id="UP000787322">
    <property type="component" value="Unassembled WGS sequence"/>
</dbReference>
<name>A0A9D5X640_9ACTN</name>
<dbReference type="GO" id="GO:0003952">
    <property type="term" value="F:NAD+ synthase (glutamine-hydrolyzing) activity"/>
    <property type="evidence" value="ECO:0007669"/>
    <property type="project" value="InterPro"/>
</dbReference>
<accession>A0A9D5X640</accession>
<dbReference type="PROSITE" id="PS50263">
    <property type="entry name" value="CN_HYDROLASE"/>
    <property type="match status" value="1"/>
</dbReference>
<feature type="domain" description="CN hydrolase" evidence="2">
    <location>
        <begin position="6"/>
        <end position="100"/>
    </location>
</feature>
<evidence type="ECO:0000313" key="4">
    <source>
        <dbReference type="Proteomes" id="UP000787322"/>
    </source>
</evidence>
<keyword evidence="1" id="KW-0436">Ligase</keyword>